<gene>
    <name evidence="12" type="ORF">Ctob_005897</name>
</gene>
<evidence type="ECO:0000256" key="9">
    <source>
        <dbReference type="ARBA" id="ARBA00023242"/>
    </source>
</evidence>
<dbReference type="Gene3D" id="1.10.287.110">
    <property type="entry name" value="DnaJ domain"/>
    <property type="match status" value="1"/>
</dbReference>
<keyword evidence="6 10" id="KW-1133">Transmembrane helix</keyword>
<proteinExistence type="predicted"/>
<dbReference type="GO" id="GO:0005737">
    <property type="term" value="C:cytoplasm"/>
    <property type="evidence" value="ECO:0007669"/>
    <property type="project" value="UniProtKB-SubCell"/>
</dbReference>
<dbReference type="InterPro" id="IPR018499">
    <property type="entry name" value="Tetraspanin/Peripherin"/>
</dbReference>
<accession>A0A0M0K922</accession>
<dbReference type="SUPFAM" id="SSF46565">
    <property type="entry name" value="Chaperone J-domain"/>
    <property type="match status" value="1"/>
</dbReference>
<dbReference type="EMBL" id="JWZX01000899">
    <property type="protein sequence ID" value="KOO35356.1"/>
    <property type="molecule type" value="Genomic_DNA"/>
</dbReference>
<dbReference type="Pfam" id="PF00226">
    <property type="entry name" value="DnaJ"/>
    <property type="match status" value="1"/>
</dbReference>
<evidence type="ECO:0000256" key="5">
    <source>
        <dbReference type="ARBA" id="ARBA00022692"/>
    </source>
</evidence>
<evidence type="ECO:0000256" key="3">
    <source>
        <dbReference type="ARBA" id="ARBA00004496"/>
    </source>
</evidence>
<dbReference type="InterPro" id="IPR001623">
    <property type="entry name" value="DnaJ_domain"/>
</dbReference>
<evidence type="ECO:0000313" key="12">
    <source>
        <dbReference type="EMBL" id="KOO35356.1"/>
    </source>
</evidence>
<dbReference type="GO" id="GO:0016020">
    <property type="term" value="C:membrane"/>
    <property type="evidence" value="ECO:0007669"/>
    <property type="project" value="UniProtKB-SubCell"/>
</dbReference>
<sequence length="457" mass="49199">MPGIDKNAYALLTNIQGFDSFSLGPHSSIDEIQRAFHTQSLIWHPDKNPGDTQAVRIYKRMKRSYDILMDPTLRKAHDERMTANACTATSAGRLTIMIFPAVSYGVFNVWELPFLHCNQVIAYRYRPSSDSVFGQGIVQSESTPSAAAHTDAPMAAFVHEWTATNLGVDLIRNAMLYILMGSAVMIAISLVGLVLACLPPSRLRGALMALYLCAGLPSWVFLVFVAVGAVALRDSAAALVTTYWDCLKDLSPTHASSIPHRFTEMEAAAGCCIAAAVLLLVGLLAACRVVGWRHLARHTVGIVSLFRGLVGVSFLGLGIVLKLTSQVEDVLFDWLVIGLGGATLCISLLGVCGSRNESKRLLRVYTLLLFALLSAIFGVAVYLLVDVTDALSSWFDASWAAMATHVCASALSPSCAAAAALDPNEWMNASSWTSSPVITRQEREGAGVPVRSSDMSD</sequence>
<keyword evidence="7 10" id="KW-0472">Membrane</keyword>
<evidence type="ECO:0000256" key="1">
    <source>
        <dbReference type="ARBA" id="ARBA00004123"/>
    </source>
</evidence>
<dbReference type="SMART" id="SM00271">
    <property type="entry name" value="DnaJ"/>
    <property type="match status" value="1"/>
</dbReference>
<evidence type="ECO:0000256" key="10">
    <source>
        <dbReference type="SAM" id="Phobius"/>
    </source>
</evidence>
<evidence type="ECO:0000256" key="8">
    <source>
        <dbReference type="ARBA" id="ARBA00023186"/>
    </source>
</evidence>
<feature type="domain" description="J" evidence="11">
    <location>
        <begin position="16"/>
        <end position="81"/>
    </location>
</feature>
<keyword evidence="13" id="KW-1185">Reference proteome</keyword>
<organism evidence="12 13">
    <name type="scientific">Chrysochromulina tobinii</name>
    <dbReference type="NCBI Taxonomy" id="1460289"/>
    <lineage>
        <taxon>Eukaryota</taxon>
        <taxon>Haptista</taxon>
        <taxon>Haptophyta</taxon>
        <taxon>Prymnesiophyceae</taxon>
        <taxon>Prymnesiales</taxon>
        <taxon>Chrysochromulinaceae</taxon>
        <taxon>Chrysochromulina</taxon>
    </lineage>
</organism>
<dbReference type="AlphaFoldDB" id="A0A0M0K922"/>
<dbReference type="InterPro" id="IPR052094">
    <property type="entry name" value="Pre-mRNA-splicing_ERAD"/>
</dbReference>
<name>A0A0M0K922_9EUKA</name>
<feature type="transmembrane region" description="Helical" evidence="10">
    <location>
        <begin position="267"/>
        <end position="287"/>
    </location>
</feature>
<feature type="transmembrane region" description="Helical" evidence="10">
    <location>
        <begin position="210"/>
        <end position="232"/>
    </location>
</feature>
<dbReference type="GO" id="GO:0005681">
    <property type="term" value="C:spliceosomal complex"/>
    <property type="evidence" value="ECO:0007669"/>
    <property type="project" value="TreeGrafter"/>
</dbReference>
<evidence type="ECO:0000256" key="6">
    <source>
        <dbReference type="ARBA" id="ARBA00022989"/>
    </source>
</evidence>
<dbReference type="GO" id="GO:0000390">
    <property type="term" value="P:spliceosomal complex disassembly"/>
    <property type="evidence" value="ECO:0007669"/>
    <property type="project" value="TreeGrafter"/>
</dbReference>
<feature type="transmembrane region" description="Helical" evidence="10">
    <location>
        <begin position="299"/>
        <end position="319"/>
    </location>
</feature>
<feature type="transmembrane region" description="Helical" evidence="10">
    <location>
        <begin position="397"/>
        <end position="421"/>
    </location>
</feature>
<evidence type="ECO:0000256" key="2">
    <source>
        <dbReference type="ARBA" id="ARBA00004141"/>
    </source>
</evidence>
<keyword evidence="8" id="KW-0143">Chaperone</keyword>
<comment type="subcellular location">
    <subcellularLocation>
        <location evidence="3">Cytoplasm</location>
    </subcellularLocation>
    <subcellularLocation>
        <location evidence="2">Membrane</location>
        <topology evidence="2">Multi-pass membrane protein</topology>
    </subcellularLocation>
    <subcellularLocation>
        <location evidence="1">Nucleus</location>
    </subcellularLocation>
</comment>
<comment type="caution">
    <text evidence="12">The sequence shown here is derived from an EMBL/GenBank/DDBJ whole genome shotgun (WGS) entry which is preliminary data.</text>
</comment>
<dbReference type="PANTHER" id="PTHR44313:SF1">
    <property type="entry name" value="DNAJ HOMOLOG SUBFAMILY C MEMBER 17"/>
    <property type="match status" value="1"/>
</dbReference>
<feature type="transmembrane region" description="Helical" evidence="10">
    <location>
        <begin position="364"/>
        <end position="385"/>
    </location>
</feature>
<keyword evidence="9" id="KW-0539">Nucleus</keyword>
<dbReference type="PRINTS" id="PR00625">
    <property type="entry name" value="JDOMAIN"/>
</dbReference>
<dbReference type="PROSITE" id="PS50076">
    <property type="entry name" value="DNAJ_2"/>
    <property type="match status" value="1"/>
</dbReference>
<keyword evidence="4" id="KW-0963">Cytoplasm</keyword>
<protein>
    <submittedName>
        <fullName evidence="12">Heat shock protein</fullName>
    </submittedName>
</protein>
<dbReference type="CDD" id="cd06257">
    <property type="entry name" value="DnaJ"/>
    <property type="match status" value="1"/>
</dbReference>
<dbReference type="PANTHER" id="PTHR44313">
    <property type="entry name" value="DNAJ HOMOLOG SUBFAMILY C MEMBER 17"/>
    <property type="match status" value="1"/>
</dbReference>
<evidence type="ECO:0000259" key="11">
    <source>
        <dbReference type="PROSITE" id="PS50076"/>
    </source>
</evidence>
<dbReference type="OrthoDB" id="436519at2759"/>
<dbReference type="Proteomes" id="UP000037460">
    <property type="component" value="Unassembled WGS sequence"/>
</dbReference>
<feature type="transmembrane region" description="Helical" evidence="10">
    <location>
        <begin position="174"/>
        <end position="198"/>
    </location>
</feature>
<evidence type="ECO:0000313" key="13">
    <source>
        <dbReference type="Proteomes" id="UP000037460"/>
    </source>
</evidence>
<keyword evidence="12" id="KW-0346">Stress response</keyword>
<dbReference type="Pfam" id="PF00335">
    <property type="entry name" value="Tetraspanin"/>
    <property type="match status" value="1"/>
</dbReference>
<evidence type="ECO:0000256" key="7">
    <source>
        <dbReference type="ARBA" id="ARBA00023136"/>
    </source>
</evidence>
<keyword evidence="5 10" id="KW-0812">Transmembrane</keyword>
<evidence type="ECO:0000256" key="4">
    <source>
        <dbReference type="ARBA" id="ARBA00022490"/>
    </source>
</evidence>
<feature type="transmembrane region" description="Helical" evidence="10">
    <location>
        <begin position="331"/>
        <end position="352"/>
    </location>
</feature>
<reference evidence="13" key="1">
    <citation type="journal article" date="2015" name="PLoS Genet.">
        <title>Genome Sequence and Transcriptome Analyses of Chrysochromulina tobin: Metabolic Tools for Enhanced Algal Fitness in the Prominent Order Prymnesiales (Haptophyceae).</title>
        <authorList>
            <person name="Hovde B.T."/>
            <person name="Deodato C.R."/>
            <person name="Hunsperger H.M."/>
            <person name="Ryken S.A."/>
            <person name="Yost W."/>
            <person name="Jha R.K."/>
            <person name="Patterson J."/>
            <person name="Monnat R.J. Jr."/>
            <person name="Barlow S.B."/>
            <person name="Starkenburg S.R."/>
            <person name="Cattolico R.A."/>
        </authorList>
    </citation>
    <scope>NUCLEOTIDE SEQUENCE</scope>
    <source>
        <strain evidence="13">CCMP291</strain>
    </source>
</reference>
<dbReference type="InterPro" id="IPR036869">
    <property type="entry name" value="J_dom_sf"/>
</dbReference>